<comment type="caution">
    <text evidence="1">The sequence shown here is derived from an EMBL/GenBank/DDBJ whole genome shotgun (WGS) entry which is preliminary data.</text>
</comment>
<keyword evidence="2" id="KW-1185">Reference proteome</keyword>
<proteinExistence type="predicted"/>
<sequence length="117" mass="13650">MDRAYNQVLAFTSLGVNLDKELANAKKEVYTFRIQGALYHQIGSLMPRYNDEKLLFAQIYFFDSNMDNQLQRRQEMFIYLNIDMLKALQDELNIINPFVNQFVTAGVKAKIESDNSQ</sequence>
<evidence type="ECO:0000313" key="2">
    <source>
        <dbReference type="Proteomes" id="UP001153678"/>
    </source>
</evidence>
<dbReference type="OrthoDB" id="10051381at2759"/>
<organism evidence="1 2">
    <name type="scientific">Funneliformis geosporum</name>
    <dbReference type="NCBI Taxonomy" id="1117311"/>
    <lineage>
        <taxon>Eukaryota</taxon>
        <taxon>Fungi</taxon>
        <taxon>Fungi incertae sedis</taxon>
        <taxon>Mucoromycota</taxon>
        <taxon>Glomeromycotina</taxon>
        <taxon>Glomeromycetes</taxon>
        <taxon>Glomerales</taxon>
        <taxon>Glomeraceae</taxon>
        <taxon>Funneliformis</taxon>
    </lineage>
</organism>
<protein>
    <submittedName>
        <fullName evidence="1">13215_t:CDS:1</fullName>
    </submittedName>
</protein>
<dbReference type="PANTHER" id="PTHR45786:SF74">
    <property type="entry name" value="ATP-DEPENDENT DNA HELICASE"/>
    <property type="match status" value="1"/>
</dbReference>
<evidence type="ECO:0000313" key="1">
    <source>
        <dbReference type="EMBL" id="CAI2183066.1"/>
    </source>
</evidence>
<dbReference type="PANTHER" id="PTHR45786">
    <property type="entry name" value="DNA BINDING PROTEIN-LIKE"/>
    <property type="match status" value="1"/>
</dbReference>
<accession>A0A9W4SWF6</accession>
<gene>
    <name evidence="1" type="ORF">FWILDA_LOCUS10892</name>
</gene>
<dbReference type="Proteomes" id="UP001153678">
    <property type="component" value="Unassembled WGS sequence"/>
</dbReference>
<dbReference type="EMBL" id="CAMKVN010002919">
    <property type="protein sequence ID" value="CAI2183066.1"/>
    <property type="molecule type" value="Genomic_DNA"/>
</dbReference>
<reference evidence="1" key="1">
    <citation type="submission" date="2022-08" db="EMBL/GenBank/DDBJ databases">
        <authorList>
            <person name="Kallberg Y."/>
            <person name="Tangrot J."/>
            <person name="Rosling A."/>
        </authorList>
    </citation>
    <scope>NUCLEOTIDE SEQUENCE</scope>
    <source>
        <strain evidence="1">Wild A</strain>
    </source>
</reference>
<dbReference type="AlphaFoldDB" id="A0A9W4SWF6"/>
<name>A0A9W4SWF6_9GLOM</name>